<keyword evidence="3" id="KW-1185">Reference proteome</keyword>
<evidence type="ECO:0000313" key="2">
    <source>
        <dbReference type="EMBL" id="GAB69508.1"/>
    </source>
</evidence>
<proteinExistence type="predicted"/>
<dbReference type="KEGG" id="pcy:PCYB_002570"/>
<evidence type="ECO:0008006" key="4">
    <source>
        <dbReference type="Google" id="ProtNLM"/>
    </source>
</evidence>
<protein>
    <recommendedName>
        <fullName evidence="4">CYIR protein</fullName>
    </recommendedName>
</protein>
<accession>K6UNH8</accession>
<sequence length="182" mass="20121">QLPCHGTVILWKKQLLYHNWKEKSISQEQESQGQESRILLPQLERNYVETVHEIAVGSLTHEELEKTPSGKISTESARESENSRHFGNTIGKELGSNSVFPLDPKPSYEHKGILNIGKPSQLPENPSRGVSGDQGDKGSYFSTITHTISEFINDVEPAPVLGVSGGMGALYLLLKVFNVLKL</sequence>
<name>K6UNH8_PLACD</name>
<feature type="region of interest" description="Disordered" evidence="1">
    <location>
        <begin position="59"/>
        <end position="83"/>
    </location>
</feature>
<dbReference type="AlphaFoldDB" id="K6UNH8"/>
<feature type="region of interest" description="Disordered" evidence="1">
    <location>
        <begin position="113"/>
        <end position="136"/>
    </location>
</feature>
<evidence type="ECO:0000313" key="3">
    <source>
        <dbReference type="Proteomes" id="UP000006319"/>
    </source>
</evidence>
<organism evidence="2 3">
    <name type="scientific">Plasmodium cynomolgi (strain B)</name>
    <dbReference type="NCBI Taxonomy" id="1120755"/>
    <lineage>
        <taxon>Eukaryota</taxon>
        <taxon>Sar</taxon>
        <taxon>Alveolata</taxon>
        <taxon>Apicomplexa</taxon>
        <taxon>Aconoidasida</taxon>
        <taxon>Haemosporida</taxon>
        <taxon>Plasmodiidae</taxon>
        <taxon>Plasmodium</taxon>
        <taxon>Plasmodium (Plasmodium)</taxon>
    </lineage>
</organism>
<dbReference type="GeneID" id="14696050"/>
<dbReference type="RefSeq" id="XP_004227726.1">
    <property type="nucleotide sequence ID" value="XM_004227678.1"/>
</dbReference>
<dbReference type="VEuPathDB" id="PlasmoDB:PCYB_002570"/>
<reference evidence="2 3" key="1">
    <citation type="journal article" date="2012" name="Nat. Genet.">
        <title>Plasmodium cynomolgi genome sequences provide insight into Plasmodium vivax and the monkey malaria clade.</title>
        <authorList>
            <person name="Tachibana S."/>
            <person name="Sullivan S.A."/>
            <person name="Kawai S."/>
            <person name="Nakamura S."/>
            <person name="Kim H.R."/>
            <person name="Goto N."/>
            <person name="Arisue N."/>
            <person name="Palacpac N.M.Q."/>
            <person name="Honma H."/>
            <person name="Yagi M."/>
            <person name="Tougan T."/>
            <person name="Katakai Y."/>
            <person name="Kaneko O."/>
            <person name="Mita T."/>
            <person name="Kita K."/>
            <person name="Yasutomi Y."/>
            <person name="Sutton P.L."/>
            <person name="Shakhbatyan R."/>
            <person name="Horii T."/>
            <person name="Yasunaga T."/>
            <person name="Barnwell J.W."/>
            <person name="Escalante A.A."/>
            <person name="Carlton J.M."/>
            <person name="Tanabe K."/>
        </authorList>
    </citation>
    <scope>NUCLEOTIDE SEQUENCE [LARGE SCALE GENOMIC DNA]</scope>
    <source>
        <strain evidence="2 3">B</strain>
    </source>
</reference>
<feature type="non-terminal residue" evidence="2">
    <location>
        <position position="1"/>
    </location>
</feature>
<dbReference type="Proteomes" id="UP000006319">
    <property type="component" value="Unassembled WGS sequence"/>
</dbReference>
<evidence type="ECO:0000256" key="1">
    <source>
        <dbReference type="SAM" id="MobiDB-lite"/>
    </source>
</evidence>
<gene>
    <name evidence="2" type="ORF">PCYB_002570</name>
</gene>
<dbReference type="EMBL" id="DF157242">
    <property type="protein sequence ID" value="GAB69508.1"/>
    <property type="molecule type" value="Genomic_DNA"/>
</dbReference>
<dbReference type="OrthoDB" id="389325at2759"/>